<protein>
    <submittedName>
        <fullName evidence="1">Uncharacterized protein</fullName>
    </submittedName>
</protein>
<keyword evidence="2" id="KW-1185">Reference proteome</keyword>
<gene>
    <name evidence="1" type="ORF">I4F81_007700</name>
</gene>
<evidence type="ECO:0000313" key="2">
    <source>
        <dbReference type="Proteomes" id="UP000798662"/>
    </source>
</evidence>
<sequence length="141" mass="14720">MNFEELFAALISELQLADEFDAANDPKPNGGMVAQAPPKANYFAGQGMYGKSTKSIGMPRPTSAKGKAPAKADGGTPTVEGANDLEDVLVCGTREGPYATTEETDQYYTTDNSDDDDDEKGYPSQGSSAASGKHVGFAQGV</sequence>
<name>A0ACC3C4X9_PYRYE</name>
<dbReference type="EMBL" id="CM020619">
    <property type="protein sequence ID" value="KAK1865165.1"/>
    <property type="molecule type" value="Genomic_DNA"/>
</dbReference>
<evidence type="ECO:0000313" key="1">
    <source>
        <dbReference type="EMBL" id="KAK1865165.1"/>
    </source>
</evidence>
<proteinExistence type="predicted"/>
<accession>A0ACC3C4X9</accession>
<reference evidence="1" key="1">
    <citation type="submission" date="2019-11" db="EMBL/GenBank/DDBJ databases">
        <title>Nori genome reveals adaptations in red seaweeds to the harsh intertidal environment.</title>
        <authorList>
            <person name="Wang D."/>
            <person name="Mao Y."/>
        </authorList>
    </citation>
    <scope>NUCLEOTIDE SEQUENCE</scope>
    <source>
        <tissue evidence="1">Gametophyte</tissue>
    </source>
</reference>
<organism evidence="1 2">
    <name type="scientific">Pyropia yezoensis</name>
    <name type="common">Susabi-nori</name>
    <name type="synonym">Porphyra yezoensis</name>
    <dbReference type="NCBI Taxonomy" id="2788"/>
    <lineage>
        <taxon>Eukaryota</taxon>
        <taxon>Rhodophyta</taxon>
        <taxon>Bangiophyceae</taxon>
        <taxon>Bangiales</taxon>
        <taxon>Bangiaceae</taxon>
        <taxon>Pyropia</taxon>
    </lineage>
</organism>
<comment type="caution">
    <text evidence="1">The sequence shown here is derived from an EMBL/GenBank/DDBJ whole genome shotgun (WGS) entry which is preliminary data.</text>
</comment>
<dbReference type="Proteomes" id="UP000798662">
    <property type="component" value="Chromosome 2"/>
</dbReference>